<dbReference type="EMBL" id="JYDU01001162">
    <property type="protein sequence ID" value="KRX71678.1"/>
    <property type="molecule type" value="Genomic_DNA"/>
</dbReference>
<evidence type="ECO:0000313" key="1">
    <source>
        <dbReference type="EMBL" id="KRX71678.1"/>
    </source>
</evidence>
<protein>
    <submittedName>
        <fullName evidence="1">Uncharacterized protein</fullName>
    </submittedName>
</protein>
<organism evidence="1 2">
    <name type="scientific">Trichinella pseudospiralis</name>
    <name type="common">Parasitic roundworm</name>
    <dbReference type="NCBI Taxonomy" id="6337"/>
    <lineage>
        <taxon>Eukaryota</taxon>
        <taxon>Metazoa</taxon>
        <taxon>Ecdysozoa</taxon>
        <taxon>Nematoda</taxon>
        <taxon>Enoplea</taxon>
        <taxon>Dorylaimia</taxon>
        <taxon>Trichinellida</taxon>
        <taxon>Trichinellidae</taxon>
        <taxon>Trichinella</taxon>
    </lineage>
</organism>
<feature type="non-terminal residue" evidence="1">
    <location>
        <position position="79"/>
    </location>
</feature>
<proteinExistence type="predicted"/>
<feature type="non-terminal residue" evidence="1">
    <location>
        <position position="1"/>
    </location>
</feature>
<name>A0A0V0W7V4_TRIPS</name>
<sequence length="79" mass="8642">LVPSIEQTPVHFHVPSVRVTEGYAVGHDPQVEERTAHALCGHVVSGLVHSVQSTEDDDKKCRTVLAGVEQVWERLFGVA</sequence>
<reference evidence="1 2" key="1">
    <citation type="submission" date="2015-01" db="EMBL/GenBank/DDBJ databases">
        <title>Evolution of Trichinella species and genotypes.</title>
        <authorList>
            <person name="Korhonen P.K."/>
            <person name="Edoardo P."/>
            <person name="Giuseppe L.R."/>
            <person name="Gasser R.B."/>
        </authorList>
    </citation>
    <scope>NUCLEOTIDE SEQUENCE [LARGE SCALE GENOMIC DNA]</scope>
    <source>
        <strain evidence="1">ISS141</strain>
    </source>
</reference>
<evidence type="ECO:0000313" key="2">
    <source>
        <dbReference type="Proteomes" id="UP000054815"/>
    </source>
</evidence>
<accession>A0A0V0W7V4</accession>
<dbReference type="Proteomes" id="UP000054815">
    <property type="component" value="Unassembled WGS sequence"/>
</dbReference>
<dbReference type="AlphaFoldDB" id="A0A0V0W7V4"/>
<comment type="caution">
    <text evidence="1">The sequence shown here is derived from an EMBL/GenBank/DDBJ whole genome shotgun (WGS) entry which is preliminary data.</text>
</comment>
<gene>
    <name evidence="1" type="ORF">T4E_8614</name>
</gene>